<dbReference type="PROSITE" id="PS51257">
    <property type="entry name" value="PROKAR_LIPOPROTEIN"/>
    <property type="match status" value="1"/>
</dbReference>
<dbReference type="OrthoDB" id="340916at2157"/>
<organism evidence="1 2">
    <name type="scientific">Halonotius terrestris</name>
    <dbReference type="NCBI Taxonomy" id="2487750"/>
    <lineage>
        <taxon>Archaea</taxon>
        <taxon>Methanobacteriati</taxon>
        <taxon>Methanobacteriota</taxon>
        <taxon>Stenosarchaea group</taxon>
        <taxon>Halobacteria</taxon>
        <taxon>Halobacteriales</taxon>
        <taxon>Haloferacaceae</taxon>
        <taxon>Halonotius</taxon>
    </lineage>
</organism>
<accession>A0A8J8TBB4</accession>
<comment type="caution">
    <text evidence="1">The sequence shown here is derived from an EMBL/GenBank/DDBJ whole genome shotgun (WGS) entry which is preliminary data.</text>
</comment>
<dbReference type="RefSeq" id="WP_142979582.1">
    <property type="nucleotide sequence ID" value="NZ_RKLU01000003.1"/>
</dbReference>
<keyword evidence="2" id="KW-1185">Reference proteome</keyword>
<protein>
    <submittedName>
        <fullName evidence="1">Uncharacterized protein</fullName>
    </submittedName>
</protein>
<name>A0A8J8TBB4_9EURY</name>
<proteinExistence type="predicted"/>
<dbReference type="EMBL" id="RKLU01000003">
    <property type="protein sequence ID" value="TQQ81020.1"/>
    <property type="molecule type" value="Genomic_DNA"/>
</dbReference>
<evidence type="ECO:0000313" key="2">
    <source>
        <dbReference type="Proteomes" id="UP000705823"/>
    </source>
</evidence>
<sequence length="130" mass="13272">MDRRQLLVATGTLASVGLAGCAGLGGSDDGPDQPYVADSTVADQAGLIVNVAVVNPTDSPVEIEVWARLLDNDGNELDRGSVTATIDAGDNATLPVTFNPSGYVSSAVESHEVDLIRPGGEPSFSNSESS</sequence>
<gene>
    <name evidence="1" type="ORF">EGH24_07670</name>
</gene>
<evidence type="ECO:0000313" key="1">
    <source>
        <dbReference type="EMBL" id="TQQ81020.1"/>
    </source>
</evidence>
<dbReference type="AlphaFoldDB" id="A0A8J8TBB4"/>
<dbReference type="Proteomes" id="UP000705823">
    <property type="component" value="Unassembled WGS sequence"/>
</dbReference>
<reference evidence="1" key="1">
    <citation type="submission" date="2019-02" db="EMBL/GenBank/DDBJ databases">
        <title>Halonotius sp. a new haloarchaeum isolated from saline soil.</title>
        <authorList>
            <person name="Duran-Viseras A."/>
            <person name="Sanchez-Porro C."/>
            <person name="Ventosa A."/>
        </authorList>
    </citation>
    <scope>NUCLEOTIDE SEQUENCE</scope>
    <source>
        <strain evidence="1">F15B</strain>
    </source>
</reference>